<gene>
    <name evidence="8" type="ORF">GQN54_05965</name>
</gene>
<dbReference type="PROSITE" id="PS51257">
    <property type="entry name" value="PROKAR_LIPOPROTEIN"/>
    <property type="match status" value="1"/>
</dbReference>
<evidence type="ECO:0000256" key="2">
    <source>
        <dbReference type="ARBA" id="ARBA00022723"/>
    </source>
</evidence>
<dbReference type="EMBL" id="WWNE01000005">
    <property type="protein sequence ID" value="NBG65654.1"/>
    <property type="molecule type" value="Genomic_DNA"/>
</dbReference>
<evidence type="ECO:0000313" key="8">
    <source>
        <dbReference type="EMBL" id="NBG65654.1"/>
    </source>
</evidence>
<keyword evidence="2" id="KW-0479">Metal-binding</keyword>
<sequence length="268" mass="29706">MIKRITLVLAVALSFTACKKDDNKETVLLFSPEQDKQLGAQLKAEIFANPNEYPVLDEAKYPFAYEYIRGLKDSILNTGKIGYKDEFAWEVYIIQDDSVLNAFASPGGYIFFYTGLIKYLDNEDDLMGVMGHEIAHADRRHSVKQMQRQYGISLLLNIVLGKEPGQLSQILAGVAGNTAGLAFSRDAESEADAYSVEYLSQTPYRCDGAKTFFEKLSAAGGSTVPKFLSTHPPAADRVVEIENKAIELGCDTTYYSPSSYQTFKNSLP</sequence>
<protein>
    <submittedName>
        <fullName evidence="8">M48 family metalloprotease</fullName>
    </submittedName>
</protein>
<keyword evidence="9" id="KW-1185">Reference proteome</keyword>
<dbReference type="Gene3D" id="3.30.2010.10">
    <property type="entry name" value="Metalloproteases ('zincins'), catalytic domain"/>
    <property type="match status" value="1"/>
</dbReference>
<comment type="caution">
    <text evidence="8">The sequence shown here is derived from an EMBL/GenBank/DDBJ whole genome shotgun (WGS) entry which is preliminary data.</text>
</comment>
<dbReference type="InterPro" id="IPR001915">
    <property type="entry name" value="Peptidase_M48"/>
</dbReference>
<dbReference type="PANTHER" id="PTHR22726">
    <property type="entry name" value="METALLOENDOPEPTIDASE OMA1"/>
    <property type="match status" value="1"/>
</dbReference>
<name>A0A6N9NII1_9FLAO</name>
<dbReference type="Proteomes" id="UP000470771">
    <property type="component" value="Unassembled WGS sequence"/>
</dbReference>
<evidence type="ECO:0000313" key="9">
    <source>
        <dbReference type="Proteomes" id="UP000470771"/>
    </source>
</evidence>
<comment type="cofactor">
    <cofactor evidence="6">
        <name>Zn(2+)</name>
        <dbReference type="ChEBI" id="CHEBI:29105"/>
    </cofactor>
    <text evidence="6">Binds 1 zinc ion per subunit.</text>
</comment>
<dbReference type="GO" id="GO:0016020">
    <property type="term" value="C:membrane"/>
    <property type="evidence" value="ECO:0007669"/>
    <property type="project" value="TreeGrafter"/>
</dbReference>
<evidence type="ECO:0000256" key="4">
    <source>
        <dbReference type="ARBA" id="ARBA00022833"/>
    </source>
</evidence>
<reference evidence="8 9" key="1">
    <citation type="submission" date="2019-12" db="EMBL/GenBank/DDBJ databases">
        <authorList>
            <person name="Zhao J."/>
        </authorList>
    </citation>
    <scope>NUCLEOTIDE SEQUENCE [LARGE SCALE GENOMIC DNA]</scope>
    <source>
        <strain evidence="8 9">S-15</strain>
    </source>
</reference>
<dbReference type="PANTHER" id="PTHR22726:SF1">
    <property type="entry name" value="METALLOENDOPEPTIDASE OMA1, MITOCHONDRIAL"/>
    <property type="match status" value="1"/>
</dbReference>
<dbReference type="GO" id="GO:0046872">
    <property type="term" value="F:metal ion binding"/>
    <property type="evidence" value="ECO:0007669"/>
    <property type="project" value="UniProtKB-KW"/>
</dbReference>
<dbReference type="InterPro" id="IPR051156">
    <property type="entry name" value="Mito/Outer_Membr_Metalloprot"/>
</dbReference>
<organism evidence="8 9">
    <name type="scientific">Acidiluteibacter ferrifornacis</name>
    <dbReference type="NCBI Taxonomy" id="2692424"/>
    <lineage>
        <taxon>Bacteria</taxon>
        <taxon>Pseudomonadati</taxon>
        <taxon>Bacteroidota</taxon>
        <taxon>Flavobacteriia</taxon>
        <taxon>Flavobacteriales</taxon>
        <taxon>Cryomorphaceae</taxon>
        <taxon>Acidiluteibacter</taxon>
    </lineage>
</organism>
<evidence type="ECO:0000256" key="5">
    <source>
        <dbReference type="ARBA" id="ARBA00023049"/>
    </source>
</evidence>
<comment type="similarity">
    <text evidence="6">Belongs to the peptidase M48 family.</text>
</comment>
<keyword evidence="5 6" id="KW-0482">Metalloprotease</keyword>
<accession>A0A6N9NII1</accession>
<evidence type="ECO:0000256" key="6">
    <source>
        <dbReference type="RuleBase" id="RU003983"/>
    </source>
</evidence>
<proteinExistence type="inferred from homology"/>
<evidence type="ECO:0000259" key="7">
    <source>
        <dbReference type="Pfam" id="PF01435"/>
    </source>
</evidence>
<dbReference type="RefSeq" id="WP_160632602.1">
    <property type="nucleotide sequence ID" value="NZ_WWNE01000005.1"/>
</dbReference>
<dbReference type="AlphaFoldDB" id="A0A6N9NII1"/>
<feature type="domain" description="Peptidase M48" evidence="7">
    <location>
        <begin position="81"/>
        <end position="243"/>
    </location>
</feature>
<dbReference type="Pfam" id="PF01435">
    <property type="entry name" value="Peptidase_M48"/>
    <property type="match status" value="1"/>
</dbReference>
<dbReference type="GO" id="GO:0051603">
    <property type="term" value="P:proteolysis involved in protein catabolic process"/>
    <property type="evidence" value="ECO:0007669"/>
    <property type="project" value="TreeGrafter"/>
</dbReference>
<evidence type="ECO:0000256" key="1">
    <source>
        <dbReference type="ARBA" id="ARBA00022670"/>
    </source>
</evidence>
<keyword evidence="1 6" id="KW-0645">Protease</keyword>
<keyword evidence="3 6" id="KW-0378">Hydrolase</keyword>
<keyword evidence="4 6" id="KW-0862">Zinc</keyword>
<evidence type="ECO:0000256" key="3">
    <source>
        <dbReference type="ARBA" id="ARBA00022801"/>
    </source>
</evidence>
<dbReference type="GO" id="GO:0004222">
    <property type="term" value="F:metalloendopeptidase activity"/>
    <property type="evidence" value="ECO:0007669"/>
    <property type="project" value="InterPro"/>
</dbReference>